<dbReference type="Gene3D" id="3.60.21.10">
    <property type="match status" value="1"/>
</dbReference>
<dbReference type="HOGENOM" id="CLU_025443_1_0_9"/>
<evidence type="ECO:0000313" key="5">
    <source>
        <dbReference type="Proteomes" id="UP000003011"/>
    </source>
</evidence>
<dbReference type="InterPro" id="IPR051158">
    <property type="entry name" value="Metallophosphoesterase_sf"/>
</dbReference>
<comment type="caution">
    <text evidence="4">The sequence shown here is derived from an EMBL/GenBank/DDBJ whole genome shotgun (WGS) entry which is preliminary data.</text>
</comment>
<dbReference type="Pfam" id="PF00149">
    <property type="entry name" value="Metallophos"/>
    <property type="match status" value="1"/>
</dbReference>
<sequence length="287" mass="32986">MLLIKKCIAKTYFRSASSKRRRLIVILLLVLWFYFIACSMRLQVTVYKIKSDKVENPVRIVLVTDTHSSYYKEGQHELLDLIDKQNPDVVLLSGDIIDDWLPRERGYKIVEGIAKKHKTYYVSGNHEAWTGDIDDIKERIRQYGVKILEGEEDTINLNGNDVKIIGIDDPDAGKRRYKAELKTLQNTDDTNLTLFMAHRPERYDDYNTVPHDIVFCGHAHGGQWRIPIIGQGIFAPDQGILPKYTAGVHKFERGVMVISRGLSLESPPNIPRIFNRPELVVVDVIKR</sequence>
<protein>
    <recommendedName>
        <fullName evidence="3">Calcineurin-like phosphoesterase domain-containing protein</fullName>
    </recommendedName>
</protein>
<dbReference type="PATRIC" id="fig|679200.3.peg.1002"/>
<dbReference type="InterPro" id="IPR004843">
    <property type="entry name" value="Calcineurin-like_PHP"/>
</dbReference>
<evidence type="ECO:0000259" key="3">
    <source>
        <dbReference type="Pfam" id="PF00149"/>
    </source>
</evidence>
<dbReference type="RefSeq" id="WP_005540271.1">
    <property type="nucleotide sequence ID" value="NZ_JH378831.1"/>
</dbReference>
<organism evidence="4 5">
    <name type="scientific">Johnsonella ignava ATCC 51276</name>
    <dbReference type="NCBI Taxonomy" id="679200"/>
    <lineage>
        <taxon>Bacteria</taxon>
        <taxon>Bacillati</taxon>
        <taxon>Bacillota</taxon>
        <taxon>Clostridia</taxon>
        <taxon>Lachnospirales</taxon>
        <taxon>Lachnospiraceae</taxon>
        <taxon>Johnsonella</taxon>
    </lineage>
</organism>
<dbReference type="PANTHER" id="PTHR31302">
    <property type="entry name" value="TRANSMEMBRANE PROTEIN WITH METALLOPHOSPHOESTERASE DOMAIN-RELATED"/>
    <property type="match status" value="1"/>
</dbReference>
<evidence type="ECO:0000256" key="2">
    <source>
        <dbReference type="ARBA" id="ARBA00022801"/>
    </source>
</evidence>
<keyword evidence="1" id="KW-0479">Metal-binding</keyword>
<dbReference type="PANTHER" id="PTHR31302:SF31">
    <property type="entry name" value="PHOSPHODIESTERASE YAEI"/>
    <property type="match status" value="1"/>
</dbReference>
<dbReference type="Proteomes" id="UP000003011">
    <property type="component" value="Unassembled WGS sequence"/>
</dbReference>
<keyword evidence="5" id="KW-1185">Reference proteome</keyword>
<gene>
    <name evidence="4" type="ORF">HMPREF9333_00951</name>
</gene>
<dbReference type="GO" id="GO:0046872">
    <property type="term" value="F:metal ion binding"/>
    <property type="evidence" value="ECO:0007669"/>
    <property type="project" value="UniProtKB-KW"/>
</dbReference>
<evidence type="ECO:0000313" key="4">
    <source>
        <dbReference type="EMBL" id="EHI55908.1"/>
    </source>
</evidence>
<dbReference type="EMBL" id="ACZL01000015">
    <property type="protein sequence ID" value="EHI55908.1"/>
    <property type="molecule type" value="Genomic_DNA"/>
</dbReference>
<keyword evidence="2" id="KW-0378">Hydrolase</keyword>
<feature type="domain" description="Calcineurin-like phosphoesterase" evidence="3">
    <location>
        <begin position="59"/>
        <end position="221"/>
    </location>
</feature>
<accession>G5GHB1</accession>
<dbReference type="GO" id="GO:0009245">
    <property type="term" value="P:lipid A biosynthetic process"/>
    <property type="evidence" value="ECO:0007669"/>
    <property type="project" value="TreeGrafter"/>
</dbReference>
<evidence type="ECO:0000256" key="1">
    <source>
        <dbReference type="ARBA" id="ARBA00022723"/>
    </source>
</evidence>
<dbReference type="AlphaFoldDB" id="G5GHB1"/>
<reference evidence="4 5" key="1">
    <citation type="submission" date="2011-08" db="EMBL/GenBank/DDBJ databases">
        <title>The Genome Sequence of Johnsonella ignava ATCC 51276.</title>
        <authorList>
            <consortium name="The Broad Institute Genome Sequencing Platform"/>
            <person name="Earl A."/>
            <person name="Ward D."/>
            <person name="Feldgarden M."/>
            <person name="Gevers D."/>
            <person name="Izard J."/>
            <person name="Blanton J.M."/>
            <person name="Baranova O.V."/>
            <person name="Dewhirst F.E."/>
            <person name="Young S.K."/>
            <person name="Zeng Q."/>
            <person name="Gargeya S."/>
            <person name="Fitzgerald M."/>
            <person name="Haas B."/>
            <person name="Abouelleil A."/>
            <person name="Alvarado L."/>
            <person name="Arachchi H.M."/>
            <person name="Berlin A."/>
            <person name="Brown A."/>
            <person name="Chapman S.B."/>
            <person name="Chen Z."/>
            <person name="Dunbar C."/>
            <person name="Freedman E."/>
            <person name="Gearin G."/>
            <person name="Gellesch M."/>
            <person name="Goldberg J."/>
            <person name="Griggs A."/>
            <person name="Gujja S."/>
            <person name="Heiman D."/>
            <person name="Howarth C."/>
            <person name="Larson L."/>
            <person name="Lui A."/>
            <person name="MacDonald P.J.P."/>
            <person name="Montmayeur A."/>
            <person name="Murphy C."/>
            <person name="Neiman D."/>
            <person name="Pearson M."/>
            <person name="Priest M."/>
            <person name="Roberts A."/>
            <person name="Saif S."/>
            <person name="Shea T."/>
            <person name="Shenoy N."/>
            <person name="Sisk P."/>
            <person name="Stolte C."/>
            <person name="Sykes S."/>
            <person name="Wortman J."/>
            <person name="Nusbaum C."/>
            <person name="Birren B."/>
        </authorList>
    </citation>
    <scope>NUCLEOTIDE SEQUENCE [LARGE SCALE GENOMIC DNA]</scope>
    <source>
        <strain evidence="4 5">ATCC 51276</strain>
    </source>
</reference>
<dbReference type="GO" id="GO:0016020">
    <property type="term" value="C:membrane"/>
    <property type="evidence" value="ECO:0007669"/>
    <property type="project" value="GOC"/>
</dbReference>
<dbReference type="InterPro" id="IPR029052">
    <property type="entry name" value="Metallo-depent_PP-like"/>
</dbReference>
<dbReference type="eggNOG" id="COG1408">
    <property type="taxonomic scope" value="Bacteria"/>
</dbReference>
<dbReference type="OrthoDB" id="9780884at2"/>
<proteinExistence type="predicted"/>
<name>G5GHB1_9FIRM</name>
<dbReference type="SUPFAM" id="SSF56300">
    <property type="entry name" value="Metallo-dependent phosphatases"/>
    <property type="match status" value="1"/>
</dbReference>
<dbReference type="GO" id="GO:0008758">
    <property type="term" value="F:UDP-2,3-diacylglucosamine hydrolase activity"/>
    <property type="evidence" value="ECO:0007669"/>
    <property type="project" value="TreeGrafter"/>
</dbReference>